<accession>A0A4Q0YCC2</accession>
<sequence>MRRENRRDSQVVNNFFTFASIAIISITITIYTNYITKEKPKVLEKLQCEKETPTRVVVTDRKLLKKSVKALDKGYYKIESSFLKSQDDKSTVEKAISLKELEQYYVDNIKIPAKKELEKYLKIRVELIENEKKDENLYAGKLISSFRINSNELLRFESDIKFMYKNAIKDRVDCSMKVYKNYVEN</sequence>
<dbReference type="Proteomes" id="UP000290172">
    <property type="component" value="Unassembled WGS sequence"/>
</dbReference>
<dbReference type="RefSeq" id="WP_128981533.1">
    <property type="nucleotide sequence ID" value="NZ_PDKJ01000008.1"/>
</dbReference>
<feature type="transmembrane region" description="Helical" evidence="1">
    <location>
        <begin position="12"/>
        <end position="31"/>
    </location>
</feature>
<organism evidence="2 3">
    <name type="scientific">Halarcobacter ebronensis</name>
    <dbReference type="NCBI Taxonomy" id="1462615"/>
    <lineage>
        <taxon>Bacteria</taxon>
        <taxon>Pseudomonadati</taxon>
        <taxon>Campylobacterota</taxon>
        <taxon>Epsilonproteobacteria</taxon>
        <taxon>Campylobacterales</taxon>
        <taxon>Arcobacteraceae</taxon>
        <taxon>Halarcobacter</taxon>
    </lineage>
</organism>
<protein>
    <submittedName>
        <fullName evidence="2">Uncharacterized protein</fullName>
    </submittedName>
</protein>
<proteinExistence type="predicted"/>
<evidence type="ECO:0000313" key="2">
    <source>
        <dbReference type="EMBL" id="RXJ67625.1"/>
    </source>
</evidence>
<keyword evidence="1" id="KW-0472">Membrane</keyword>
<evidence type="ECO:0000256" key="1">
    <source>
        <dbReference type="SAM" id="Phobius"/>
    </source>
</evidence>
<keyword evidence="1" id="KW-0812">Transmembrane</keyword>
<evidence type="ECO:0000313" key="3">
    <source>
        <dbReference type="Proteomes" id="UP000290172"/>
    </source>
</evidence>
<name>A0A4Q0YCC2_9BACT</name>
<keyword evidence="1" id="KW-1133">Transmembrane helix</keyword>
<comment type="caution">
    <text evidence="2">The sequence shown here is derived from an EMBL/GenBank/DDBJ whole genome shotgun (WGS) entry which is preliminary data.</text>
</comment>
<dbReference type="EMBL" id="PDKJ01000008">
    <property type="protein sequence ID" value="RXJ67625.1"/>
    <property type="molecule type" value="Genomic_DNA"/>
</dbReference>
<dbReference type="AlphaFoldDB" id="A0A4Q0YCC2"/>
<gene>
    <name evidence="2" type="ORF">CRV08_09655</name>
</gene>
<reference evidence="2 3" key="1">
    <citation type="submission" date="2017-10" db="EMBL/GenBank/DDBJ databases">
        <title>Genomics of the genus Arcobacter.</title>
        <authorList>
            <person name="Perez-Cataluna A."/>
            <person name="Figueras M.J."/>
        </authorList>
    </citation>
    <scope>NUCLEOTIDE SEQUENCE [LARGE SCALE GENOMIC DNA]</scope>
    <source>
        <strain evidence="2 3">CECT 8993</strain>
    </source>
</reference>